<dbReference type="Pfam" id="PF00440">
    <property type="entry name" value="TetR_N"/>
    <property type="match status" value="1"/>
</dbReference>
<dbReference type="SUPFAM" id="SSF48498">
    <property type="entry name" value="Tetracyclin repressor-like, C-terminal domain"/>
    <property type="match status" value="1"/>
</dbReference>
<dbReference type="InterPro" id="IPR036271">
    <property type="entry name" value="Tet_transcr_reg_TetR-rel_C_sf"/>
</dbReference>
<dbReference type="InterPro" id="IPR001647">
    <property type="entry name" value="HTH_TetR"/>
</dbReference>
<dbReference type="RefSeq" id="WP_142581232.1">
    <property type="nucleotide sequence ID" value="NZ_CABFPH010000002.1"/>
</dbReference>
<evidence type="ECO:0000256" key="3">
    <source>
        <dbReference type="ARBA" id="ARBA00023163"/>
    </source>
</evidence>
<feature type="domain" description="HTH tetR-type" evidence="5">
    <location>
        <begin position="6"/>
        <end position="66"/>
    </location>
</feature>
<keyword evidence="1" id="KW-0805">Transcription regulation</keyword>
<dbReference type="EMBL" id="CABFPH010000002">
    <property type="protein sequence ID" value="VUD69631.1"/>
    <property type="molecule type" value="Genomic_DNA"/>
</dbReference>
<evidence type="ECO:0000256" key="1">
    <source>
        <dbReference type="ARBA" id="ARBA00023015"/>
    </source>
</evidence>
<sequence length="188" mass="20272">MARPKAFDTDAALDAALGVFREHGFEGTSAEMLVEAMKIGRQSLYDTFGDKWRLYQAALQRYCQTEGQAHIAALRGPSRACDGLRAMVERVVAEAHQACLGVGSTCEFGQAKPELNTIKVAADRVLRAAITERVREAQSDGDLAADLKPDEIVDFLYAAFAGMRVAARGGAAPSQLDALGRTTLRALR</sequence>
<dbReference type="PROSITE" id="PS50977">
    <property type="entry name" value="HTH_TETR_2"/>
    <property type="match status" value="1"/>
</dbReference>
<dbReference type="GO" id="GO:0003677">
    <property type="term" value="F:DNA binding"/>
    <property type="evidence" value="ECO:0007669"/>
    <property type="project" value="UniProtKB-UniRule"/>
</dbReference>
<proteinExistence type="predicted"/>
<evidence type="ECO:0000259" key="5">
    <source>
        <dbReference type="PROSITE" id="PS50977"/>
    </source>
</evidence>
<protein>
    <submittedName>
        <fullName evidence="6">HTH-type transcriptional repressor ComR</fullName>
    </submittedName>
</protein>
<evidence type="ECO:0000256" key="2">
    <source>
        <dbReference type="ARBA" id="ARBA00023125"/>
    </source>
</evidence>
<dbReference type="InterPro" id="IPR011075">
    <property type="entry name" value="TetR_C"/>
</dbReference>
<dbReference type="Gene3D" id="1.10.10.60">
    <property type="entry name" value="Homeodomain-like"/>
    <property type="match status" value="1"/>
</dbReference>
<feature type="DNA-binding region" description="H-T-H motif" evidence="4">
    <location>
        <begin position="29"/>
        <end position="48"/>
    </location>
</feature>
<evidence type="ECO:0000313" key="7">
    <source>
        <dbReference type="Proteomes" id="UP000410984"/>
    </source>
</evidence>
<keyword evidence="2 4" id="KW-0238">DNA-binding</keyword>
<dbReference type="Proteomes" id="UP000410984">
    <property type="component" value="Unassembled WGS sequence"/>
</dbReference>
<dbReference type="Pfam" id="PF16925">
    <property type="entry name" value="TetR_C_13"/>
    <property type="match status" value="1"/>
</dbReference>
<keyword evidence="7" id="KW-1185">Reference proteome</keyword>
<dbReference type="PANTHER" id="PTHR47506:SF1">
    <property type="entry name" value="HTH-TYPE TRANSCRIPTIONAL REGULATOR YJDC"/>
    <property type="match status" value="1"/>
</dbReference>
<dbReference type="OrthoDB" id="9795242at2"/>
<dbReference type="SUPFAM" id="SSF46689">
    <property type="entry name" value="Homeodomain-like"/>
    <property type="match status" value="1"/>
</dbReference>
<evidence type="ECO:0000256" key="4">
    <source>
        <dbReference type="PROSITE-ProRule" id="PRU00335"/>
    </source>
</evidence>
<gene>
    <name evidence="6" type="primary">comR_1</name>
    <name evidence="6" type="ORF">MET9862_00186</name>
</gene>
<dbReference type="AlphaFoldDB" id="A0A509E626"/>
<dbReference type="InterPro" id="IPR009057">
    <property type="entry name" value="Homeodomain-like_sf"/>
</dbReference>
<name>A0A509E626_9HYPH</name>
<organism evidence="6 7">
    <name type="scientific">Methylobacterium symbioticum</name>
    <dbReference type="NCBI Taxonomy" id="2584084"/>
    <lineage>
        <taxon>Bacteria</taxon>
        <taxon>Pseudomonadati</taxon>
        <taxon>Pseudomonadota</taxon>
        <taxon>Alphaproteobacteria</taxon>
        <taxon>Hyphomicrobiales</taxon>
        <taxon>Methylobacteriaceae</taxon>
        <taxon>Methylobacterium</taxon>
    </lineage>
</organism>
<dbReference type="Gene3D" id="1.10.357.10">
    <property type="entry name" value="Tetracycline Repressor, domain 2"/>
    <property type="match status" value="1"/>
</dbReference>
<keyword evidence="3" id="KW-0804">Transcription</keyword>
<dbReference type="PANTHER" id="PTHR47506">
    <property type="entry name" value="TRANSCRIPTIONAL REGULATORY PROTEIN"/>
    <property type="match status" value="1"/>
</dbReference>
<reference evidence="6 7" key="1">
    <citation type="submission" date="2019-06" db="EMBL/GenBank/DDBJ databases">
        <authorList>
            <person name="Rodrigo-Torres L."/>
            <person name="Arahal R. D."/>
            <person name="Lucena T."/>
        </authorList>
    </citation>
    <scope>NUCLEOTIDE SEQUENCE [LARGE SCALE GENOMIC DNA]</scope>
    <source>
        <strain evidence="6 7">SB0023/3</strain>
    </source>
</reference>
<evidence type="ECO:0000313" key="6">
    <source>
        <dbReference type="EMBL" id="VUD69631.1"/>
    </source>
</evidence>
<accession>A0A509E626</accession>